<protein>
    <recommendedName>
        <fullName evidence="3 10">Cell division protein FtsX</fullName>
    </recommendedName>
</protein>
<sequence>MLTALSRIIKYGILGFWRNGWLSTATIVVMILALMVFEGLIIVNVFTGIALESLQDKIDISAYFKIDAPEDEILKIKKSLEALAEVKKVDYISRDKALEIFKTRHKKDETVSQALEELQTNPLLASLSIKAHNPKDYAAIDIYLNQESFKNLIDKISYAQNAIVIERLNKIIDTIKQLGLLATVIFSSVAVLITFNTIRLAIYSNREEISIMRLVGASNTFIRGPYVIEGIIYGIIAAILSSLAILPMVYYASPYAKIFVPEINLWSYLVSSSTSFFGYQLLFGIILGVISSSIAIRRYLKI</sequence>
<feature type="transmembrane region" description="Helical" evidence="11">
    <location>
        <begin position="178"/>
        <end position="202"/>
    </location>
</feature>
<dbReference type="Proteomes" id="UP000033918">
    <property type="component" value="Unassembled WGS sequence"/>
</dbReference>
<organism evidence="14 15">
    <name type="scientific">Candidatus Wolfebacteria bacterium GW2011_GWB1_41_12</name>
    <dbReference type="NCBI Taxonomy" id="1619006"/>
    <lineage>
        <taxon>Bacteria</taxon>
        <taxon>Candidatus Wolfeibacteriota</taxon>
    </lineage>
</organism>
<evidence type="ECO:0000256" key="8">
    <source>
        <dbReference type="ARBA" id="ARBA00023136"/>
    </source>
</evidence>
<feature type="transmembrane region" description="Helical" evidence="11">
    <location>
        <begin position="276"/>
        <end position="296"/>
    </location>
</feature>
<evidence type="ECO:0000259" key="12">
    <source>
        <dbReference type="Pfam" id="PF02687"/>
    </source>
</evidence>
<gene>
    <name evidence="14" type="ORF">UU38_C0003G0144</name>
</gene>
<dbReference type="PANTHER" id="PTHR47755">
    <property type="entry name" value="CELL DIVISION PROTEIN FTSX"/>
    <property type="match status" value="1"/>
</dbReference>
<dbReference type="EMBL" id="LCAK01000003">
    <property type="protein sequence ID" value="KKR88892.1"/>
    <property type="molecule type" value="Genomic_DNA"/>
</dbReference>
<feature type="transmembrane region" description="Helical" evidence="11">
    <location>
        <begin position="231"/>
        <end position="252"/>
    </location>
</feature>
<evidence type="ECO:0000256" key="5">
    <source>
        <dbReference type="ARBA" id="ARBA00022618"/>
    </source>
</evidence>
<comment type="similarity">
    <text evidence="2 10">Belongs to the ABC-4 integral membrane protein family. FtsX subfamily.</text>
</comment>
<feature type="domain" description="ABC3 transporter permease C-terminal" evidence="12">
    <location>
        <begin position="182"/>
        <end position="302"/>
    </location>
</feature>
<dbReference type="InterPro" id="IPR003838">
    <property type="entry name" value="ABC3_permease_C"/>
</dbReference>
<evidence type="ECO:0000256" key="2">
    <source>
        <dbReference type="ARBA" id="ARBA00007379"/>
    </source>
</evidence>
<dbReference type="Pfam" id="PF18075">
    <property type="entry name" value="FtsX_ECD"/>
    <property type="match status" value="1"/>
</dbReference>
<evidence type="ECO:0000256" key="7">
    <source>
        <dbReference type="ARBA" id="ARBA00022989"/>
    </source>
</evidence>
<dbReference type="Pfam" id="PF02687">
    <property type="entry name" value="FtsX"/>
    <property type="match status" value="1"/>
</dbReference>
<evidence type="ECO:0000256" key="4">
    <source>
        <dbReference type="ARBA" id="ARBA00022475"/>
    </source>
</evidence>
<keyword evidence="7 11" id="KW-1133">Transmembrane helix</keyword>
<evidence type="ECO:0000313" key="14">
    <source>
        <dbReference type="EMBL" id="KKR88892.1"/>
    </source>
</evidence>
<name>A0A0G0XMH9_9BACT</name>
<keyword evidence="6 11" id="KW-0812">Transmembrane</keyword>
<dbReference type="Gene3D" id="3.30.70.3040">
    <property type="match status" value="1"/>
</dbReference>
<dbReference type="PATRIC" id="fig|1619006.3.peg.437"/>
<evidence type="ECO:0000256" key="3">
    <source>
        <dbReference type="ARBA" id="ARBA00021907"/>
    </source>
</evidence>
<dbReference type="InterPro" id="IPR004513">
    <property type="entry name" value="FtsX"/>
</dbReference>
<keyword evidence="4 10" id="KW-1003">Cell membrane</keyword>
<dbReference type="AlphaFoldDB" id="A0A0G0XMH9"/>
<evidence type="ECO:0000259" key="13">
    <source>
        <dbReference type="Pfam" id="PF18075"/>
    </source>
</evidence>
<proteinExistence type="inferred from homology"/>
<dbReference type="InterPro" id="IPR040690">
    <property type="entry name" value="FtsX_ECD"/>
</dbReference>
<evidence type="ECO:0000256" key="9">
    <source>
        <dbReference type="ARBA" id="ARBA00023306"/>
    </source>
</evidence>
<reference evidence="14 15" key="1">
    <citation type="journal article" date="2015" name="Nature">
        <title>rRNA introns, odd ribosomes, and small enigmatic genomes across a large radiation of phyla.</title>
        <authorList>
            <person name="Brown C.T."/>
            <person name="Hug L.A."/>
            <person name="Thomas B.C."/>
            <person name="Sharon I."/>
            <person name="Castelle C.J."/>
            <person name="Singh A."/>
            <person name="Wilkins M.J."/>
            <person name="Williams K.H."/>
            <person name="Banfield J.F."/>
        </authorList>
    </citation>
    <scope>NUCLEOTIDE SEQUENCE [LARGE SCALE GENOMIC DNA]</scope>
</reference>
<comment type="caution">
    <text evidence="14">The sequence shown here is derived from an EMBL/GenBank/DDBJ whole genome shotgun (WGS) entry which is preliminary data.</text>
</comment>
<dbReference type="PANTHER" id="PTHR47755:SF1">
    <property type="entry name" value="CELL DIVISION PROTEIN FTSX"/>
    <property type="match status" value="1"/>
</dbReference>
<keyword evidence="9 10" id="KW-0131">Cell cycle</keyword>
<dbReference type="PIRSF" id="PIRSF003097">
    <property type="entry name" value="FtsX"/>
    <property type="match status" value="1"/>
</dbReference>
<dbReference type="GO" id="GO:0005886">
    <property type="term" value="C:plasma membrane"/>
    <property type="evidence" value="ECO:0007669"/>
    <property type="project" value="UniProtKB-SubCell"/>
</dbReference>
<evidence type="ECO:0000256" key="1">
    <source>
        <dbReference type="ARBA" id="ARBA00004651"/>
    </source>
</evidence>
<feature type="transmembrane region" description="Helical" evidence="11">
    <location>
        <begin position="21"/>
        <end position="46"/>
    </location>
</feature>
<comment type="subcellular location">
    <subcellularLocation>
        <location evidence="1">Cell membrane</location>
        <topology evidence="1">Multi-pass membrane protein</topology>
    </subcellularLocation>
</comment>
<dbReference type="GO" id="GO:0051301">
    <property type="term" value="P:cell division"/>
    <property type="evidence" value="ECO:0007669"/>
    <property type="project" value="UniProtKB-KW"/>
</dbReference>
<keyword evidence="8 10" id="KW-0472">Membrane</keyword>
<feature type="domain" description="FtsX extracellular" evidence="13">
    <location>
        <begin position="59"/>
        <end position="143"/>
    </location>
</feature>
<evidence type="ECO:0000256" key="10">
    <source>
        <dbReference type="PIRNR" id="PIRNR003097"/>
    </source>
</evidence>
<keyword evidence="5 10" id="KW-0132">Cell division</keyword>
<evidence type="ECO:0000313" key="15">
    <source>
        <dbReference type="Proteomes" id="UP000033918"/>
    </source>
</evidence>
<evidence type="ECO:0000256" key="11">
    <source>
        <dbReference type="SAM" id="Phobius"/>
    </source>
</evidence>
<evidence type="ECO:0000256" key="6">
    <source>
        <dbReference type="ARBA" id="ARBA00022692"/>
    </source>
</evidence>
<accession>A0A0G0XMH9</accession>